<reference evidence="1" key="2">
    <citation type="journal article" date="2015" name="Fish Shellfish Immunol.">
        <title>Early steps in the European eel (Anguilla anguilla)-Vibrio vulnificus interaction in the gills: Role of the RtxA13 toxin.</title>
        <authorList>
            <person name="Callol A."/>
            <person name="Pajuelo D."/>
            <person name="Ebbesson L."/>
            <person name="Teles M."/>
            <person name="MacKenzie S."/>
            <person name="Amaro C."/>
        </authorList>
    </citation>
    <scope>NUCLEOTIDE SEQUENCE</scope>
</reference>
<sequence length="35" mass="3945">MFVSPDTLAALYLERCMFAVSCMNTPNSNILERCC</sequence>
<organism evidence="1">
    <name type="scientific">Anguilla anguilla</name>
    <name type="common">European freshwater eel</name>
    <name type="synonym">Muraena anguilla</name>
    <dbReference type="NCBI Taxonomy" id="7936"/>
    <lineage>
        <taxon>Eukaryota</taxon>
        <taxon>Metazoa</taxon>
        <taxon>Chordata</taxon>
        <taxon>Craniata</taxon>
        <taxon>Vertebrata</taxon>
        <taxon>Euteleostomi</taxon>
        <taxon>Actinopterygii</taxon>
        <taxon>Neopterygii</taxon>
        <taxon>Teleostei</taxon>
        <taxon>Anguilliformes</taxon>
        <taxon>Anguillidae</taxon>
        <taxon>Anguilla</taxon>
    </lineage>
</organism>
<evidence type="ECO:0000313" key="1">
    <source>
        <dbReference type="EMBL" id="JAH36588.1"/>
    </source>
</evidence>
<dbReference type="EMBL" id="GBXM01071989">
    <property type="protein sequence ID" value="JAH36588.1"/>
    <property type="molecule type" value="Transcribed_RNA"/>
</dbReference>
<name>A0A0E9S7S2_ANGAN</name>
<accession>A0A0E9S7S2</accession>
<reference evidence="1" key="1">
    <citation type="submission" date="2014-11" db="EMBL/GenBank/DDBJ databases">
        <authorList>
            <person name="Amaro Gonzalez C."/>
        </authorList>
    </citation>
    <scope>NUCLEOTIDE SEQUENCE</scope>
</reference>
<proteinExistence type="predicted"/>
<protein>
    <submittedName>
        <fullName evidence="1">Uncharacterized protein</fullName>
    </submittedName>
</protein>
<dbReference type="AlphaFoldDB" id="A0A0E9S7S2"/>